<organism evidence="1 2">
    <name type="scientific">Chryseobacterium wanjuense</name>
    <dbReference type="NCBI Taxonomy" id="356305"/>
    <lineage>
        <taxon>Bacteria</taxon>
        <taxon>Pseudomonadati</taxon>
        <taxon>Bacteroidota</taxon>
        <taxon>Flavobacteriia</taxon>
        <taxon>Flavobacteriales</taxon>
        <taxon>Weeksellaceae</taxon>
        <taxon>Chryseobacterium group</taxon>
        <taxon>Chryseobacterium</taxon>
    </lineage>
</organism>
<dbReference type="RefSeq" id="WP_089794987.1">
    <property type="nucleotide sequence ID" value="NZ_FOIU01000003.1"/>
</dbReference>
<proteinExistence type="predicted"/>
<sequence>MKKMLILCLGFIMSCTSTPSQKSSATNKNAEILVSESYGGGNEANFVIIKNEQELQKAIKGNTAVIDLDKAPVYPQFPKDKKVILYNLGSFTSGDHKITKIKNISVKDNVLYVEVPQYQSGGMEISVMSNPWFIFTVPSEYQFTSVQLKYSN</sequence>
<dbReference type="Proteomes" id="UP000199469">
    <property type="component" value="Unassembled WGS sequence"/>
</dbReference>
<dbReference type="EMBL" id="FOIU01000003">
    <property type="protein sequence ID" value="SEW47543.1"/>
    <property type="molecule type" value="Genomic_DNA"/>
</dbReference>
<dbReference type="PROSITE" id="PS51257">
    <property type="entry name" value="PROKAR_LIPOPROTEIN"/>
    <property type="match status" value="1"/>
</dbReference>
<gene>
    <name evidence="1" type="ORF">SAMN05421841_3558</name>
</gene>
<protein>
    <recommendedName>
        <fullName evidence="3">Lipoprotein</fullName>
    </recommendedName>
</protein>
<evidence type="ECO:0000313" key="2">
    <source>
        <dbReference type="Proteomes" id="UP000199469"/>
    </source>
</evidence>
<dbReference type="AlphaFoldDB" id="A0A1I0S0H8"/>
<reference evidence="2" key="1">
    <citation type="submission" date="2016-10" db="EMBL/GenBank/DDBJ databases">
        <authorList>
            <person name="Varghese N."/>
            <person name="Submissions S."/>
        </authorList>
    </citation>
    <scope>NUCLEOTIDE SEQUENCE [LARGE SCALE GENOMIC DNA]</scope>
    <source>
        <strain evidence="2">DSM 17724</strain>
    </source>
</reference>
<keyword evidence="2" id="KW-1185">Reference proteome</keyword>
<dbReference type="OrthoDB" id="1268646at2"/>
<evidence type="ECO:0008006" key="3">
    <source>
        <dbReference type="Google" id="ProtNLM"/>
    </source>
</evidence>
<evidence type="ECO:0000313" key="1">
    <source>
        <dbReference type="EMBL" id="SEW47543.1"/>
    </source>
</evidence>
<name>A0A1I0S0H8_9FLAO</name>
<dbReference type="STRING" id="356305.SAMN05421841_3558"/>
<accession>A0A1I0S0H8</accession>